<dbReference type="GO" id="GO:0004722">
    <property type="term" value="F:protein serine/threonine phosphatase activity"/>
    <property type="evidence" value="ECO:0007669"/>
    <property type="project" value="UniProtKB-EC"/>
</dbReference>
<keyword evidence="1 3" id="KW-0378">Hydrolase</keyword>
<dbReference type="PANTHER" id="PTHR43156">
    <property type="entry name" value="STAGE II SPORULATION PROTEIN E-RELATED"/>
    <property type="match status" value="1"/>
</dbReference>
<dbReference type="InterPro" id="IPR052016">
    <property type="entry name" value="Bact_Sigma-Reg"/>
</dbReference>
<gene>
    <name evidence="3" type="ORF">POF50_006735</name>
</gene>
<dbReference type="Gene3D" id="3.60.40.10">
    <property type="entry name" value="PPM-type phosphatase domain"/>
    <property type="match status" value="1"/>
</dbReference>
<protein>
    <submittedName>
        <fullName evidence="3">PP2C family protein-serine/threonine phosphatase</fullName>
        <ecNumber evidence="3">3.1.3.16</ecNumber>
    </submittedName>
</protein>
<comment type="caution">
    <text evidence="3">The sequence shown here is derived from an EMBL/GenBank/DDBJ whole genome shotgun (WGS) entry which is preliminary data.</text>
</comment>
<dbReference type="InterPro" id="IPR001932">
    <property type="entry name" value="PPM-type_phosphatase-like_dom"/>
</dbReference>
<organism evidence="3">
    <name type="scientific">Streptantibioticus silvisoli</name>
    <dbReference type="NCBI Taxonomy" id="2705255"/>
    <lineage>
        <taxon>Bacteria</taxon>
        <taxon>Bacillati</taxon>
        <taxon>Actinomycetota</taxon>
        <taxon>Actinomycetes</taxon>
        <taxon>Kitasatosporales</taxon>
        <taxon>Streptomycetaceae</taxon>
        <taxon>Streptantibioticus</taxon>
    </lineage>
</organism>
<dbReference type="PANTHER" id="PTHR43156:SF2">
    <property type="entry name" value="STAGE II SPORULATION PROTEIN E"/>
    <property type="match status" value="1"/>
</dbReference>
<name>A0AA90KFK9_9ACTN</name>
<evidence type="ECO:0000256" key="1">
    <source>
        <dbReference type="ARBA" id="ARBA00022801"/>
    </source>
</evidence>
<dbReference type="SUPFAM" id="SSF81606">
    <property type="entry name" value="PP2C-like"/>
    <property type="match status" value="1"/>
</dbReference>
<evidence type="ECO:0000313" key="3">
    <source>
        <dbReference type="EMBL" id="MDI5969044.1"/>
    </source>
</evidence>
<dbReference type="AlphaFoldDB" id="A0AA90KFK9"/>
<proteinExistence type="predicted"/>
<accession>A0AA90KFK9</accession>
<feature type="domain" description="PPM-type phosphatase" evidence="2">
    <location>
        <begin position="174"/>
        <end position="379"/>
    </location>
</feature>
<evidence type="ECO:0000259" key="2">
    <source>
        <dbReference type="SMART" id="SM00331"/>
    </source>
</evidence>
<dbReference type="Pfam" id="PF07228">
    <property type="entry name" value="SpoIIE"/>
    <property type="match status" value="1"/>
</dbReference>
<dbReference type="SMART" id="SM00331">
    <property type="entry name" value="PP2C_SIG"/>
    <property type="match status" value="1"/>
</dbReference>
<reference evidence="3" key="1">
    <citation type="submission" date="2023-05" db="EMBL/GenBank/DDBJ databases">
        <title>Streptantibioticus silvisoli sp. nov., acidotolerant actinomycetes 1 from pine litter.</title>
        <authorList>
            <person name="Swiecimska M."/>
            <person name="Golinska P."/>
            <person name="Sangal V."/>
            <person name="Wachnowicz B."/>
            <person name="Goodfellow M."/>
        </authorList>
    </citation>
    <scope>NUCLEOTIDE SEQUENCE</scope>
    <source>
        <strain evidence="3">SL13</strain>
    </source>
</reference>
<dbReference type="InterPro" id="IPR036457">
    <property type="entry name" value="PPM-type-like_dom_sf"/>
</dbReference>
<dbReference type="EMBL" id="JABXJJ020000007">
    <property type="protein sequence ID" value="MDI5969044.1"/>
    <property type="molecule type" value="Genomic_DNA"/>
</dbReference>
<dbReference type="EC" id="3.1.3.16" evidence="3"/>
<sequence>MNTNVNRFLAAERALRTAAPHRLVEEVRRVLTESYAVEGADLLMADYGLTVLRPVGGEREPGAETGLHNTPQGRAFASQQPLLEETGDGRVLVHLPVSVRGDRLGVLSLTAAADRCGPDAVAEWSDLAQVLAREVVIAERDTDLYLRARRRSRLTLAAEMQWRLLPGNSRVHREYAWGAHLVPAYAIDGDNFDLSADDDRLTVTVTSGMGEGAEAAQLTGLTISALRNARRAGLGVADQAALADQAVFAHYRGRAHLSVLLLEFEFGTGRVQVVDAGSPRLLRLRSGAVEPVEFEPQLPLGMFEETDYAAQEFFVEPGDRLVIVSDGVHATAPDAERDGLRALARAITTTRLLSAAEMPGAVLRVLAGHREITAPDADALVLCLDWFGR</sequence>